<protein>
    <submittedName>
        <fullName evidence="4">SPOR domain-containing protein</fullName>
    </submittedName>
</protein>
<proteinExistence type="predicted"/>
<evidence type="ECO:0000259" key="3">
    <source>
        <dbReference type="PROSITE" id="PS51724"/>
    </source>
</evidence>
<dbReference type="Proteomes" id="UP000552587">
    <property type="component" value="Unassembled WGS sequence"/>
</dbReference>
<feature type="transmembrane region" description="Helical" evidence="2">
    <location>
        <begin position="9"/>
        <end position="27"/>
    </location>
</feature>
<evidence type="ECO:0000256" key="2">
    <source>
        <dbReference type="SAM" id="Phobius"/>
    </source>
</evidence>
<dbReference type="InterPro" id="IPR007730">
    <property type="entry name" value="SPOR-like_dom"/>
</dbReference>
<evidence type="ECO:0000313" key="4">
    <source>
        <dbReference type="EMBL" id="MBB1088332.1"/>
    </source>
</evidence>
<dbReference type="GO" id="GO:0030428">
    <property type="term" value="C:cell septum"/>
    <property type="evidence" value="ECO:0007669"/>
    <property type="project" value="TreeGrafter"/>
</dbReference>
<keyword evidence="2" id="KW-0472">Membrane</keyword>
<accession>A0A7W3U3M6</accession>
<dbReference type="Pfam" id="PF05036">
    <property type="entry name" value="SPOR"/>
    <property type="match status" value="1"/>
</dbReference>
<name>A0A7W3U3M6_9GAMM</name>
<dbReference type="EMBL" id="JACHTE010000005">
    <property type="protein sequence ID" value="MBB1088332.1"/>
    <property type="molecule type" value="Genomic_DNA"/>
</dbReference>
<sequence length="242" mass="24583">MEPALKQRLIGAIVLVALAVIFLPMLIKGPAPESGVADMPLDMPEGPQGEFETRELPLLAPAPATPEGGVVGMPTPDGTLPTVDTRNPDAAALANGEGEGGDAGAALPPRAAAGDHAVNFGSYASDADATRVVQALAAVGLPGYQDTISGRDNRTLHRVRIGPYATRADAEIARIAANEVNPRVDARVVTLDAEPVEPAGPSDAADAAEPARPVAQAPAEPPPAREPEPARTPEPAPVASAP</sequence>
<dbReference type="InterPro" id="IPR036680">
    <property type="entry name" value="SPOR-like_sf"/>
</dbReference>
<keyword evidence="2" id="KW-0812">Transmembrane</keyword>
<feature type="region of interest" description="Disordered" evidence="1">
    <location>
        <begin position="193"/>
        <end position="242"/>
    </location>
</feature>
<feature type="domain" description="SPOR" evidence="3">
    <location>
        <begin position="110"/>
        <end position="191"/>
    </location>
</feature>
<dbReference type="RefSeq" id="WP_182669126.1">
    <property type="nucleotide sequence ID" value="NZ_JACHTE010000005.1"/>
</dbReference>
<dbReference type="SUPFAM" id="SSF110997">
    <property type="entry name" value="Sporulation related repeat"/>
    <property type="match status" value="1"/>
</dbReference>
<dbReference type="GO" id="GO:0042834">
    <property type="term" value="F:peptidoglycan binding"/>
    <property type="evidence" value="ECO:0007669"/>
    <property type="project" value="InterPro"/>
</dbReference>
<comment type="caution">
    <text evidence="4">The sequence shown here is derived from an EMBL/GenBank/DDBJ whole genome shotgun (WGS) entry which is preliminary data.</text>
</comment>
<gene>
    <name evidence="4" type="ORF">H4F99_07480</name>
</gene>
<feature type="non-terminal residue" evidence="4">
    <location>
        <position position="242"/>
    </location>
</feature>
<dbReference type="PANTHER" id="PTHR38687">
    <property type="entry name" value="CELL DIVISION PROTEIN DEDD-RELATED"/>
    <property type="match status" value="1"/>
</dbReference>
<dbReference type="GO" id="GO:0032153">
    <property type="term" value="C:cell division site"/>
    <property type="evidence" value="ECO:0007669"/>
    <property type="project" value="TreeGrafter"/>
</dbReference>
<evidence type="ECO:0000256" key="1">
    <source>
        <dbReference type="SAM" id="MobiDB-lite"/>
    </source>
</evidence>
<dbReference type="GO" id="GO:0032506">
    <property type="term" value="P:cytokinetic process"/>
    <property type="evidence" value="ECO:0007669"/>
    <property type="project" value="TreeGrafter"/>
</dbReference>
<dbReference type="AlphaFoldDB" id="A0A7W3U3M6"/>
<organism evidence="4 5">
    <name type="scientific">Marilutibacter penaei</name>
    <dbReference type="NCBI Taxonomy" id="2759900"/>
    <lineage>
        <taxon>Bacteria</taxon>
        <taxon>Pseudomonadati</taxon>
        <taxon>Pseudomonadota</taxon>
        <taxon>Gammaproteobacteria</taxon>
        <taxon>Lysobacterales</taxon>
        <taxon>Lysobacteraceae</taxon>
        <taxon>Marilutibacter</taxon>
    </lineage>
</organism>
<dbReference type="InterPro" id="IPR052521">
    <property type="entry name" value="Cell_div_SPOR-domain"/>
</dbReference>
<keyword evidence="5" id="KW-1185">Reference proteome</keyword>
<feature type="compositionally biased region" description="Low complexity" evidence="1">
    <location>
        <begin position="197"/>
        <end position="218"/>
    </location>
</feature>
<dbReference type="PANTHER" id="PTHR38687:SF1">
    <property type="entry name" value="CELL DIVISION PROTEIN DEDD"/>
    <property type="match status" value="1"/>
</dbReference>
<dbReference type="PROSITE" id="PS51724">
    <property type="entry name" value="SPOR"/>
    <property type="match status" value="1"/>
</dbReference>
<keyword evidence="2" id="KW-1133">Transmembrane helix</keyword>
<dbReference type="Gene3D" id="3.30.70.1070">
    <property type="entry name" value="Sporulation related repeat"/>
    <property type="match status" value="1"/>
</dbReference>
<evidence type="ECO:0000313" key="5">
    <source>
        <dbReference type="Proteomes" id="UP000552587"/>
    </source>
</evidence>
<reference evidence="4 5" key="1">
    <citation type="submission" date="2020-07" db="EMBL/GenBank/DDBJ databases">
        <authorList>
            <person name="Xu S."/>
            <person name="Li A."/>
        </authorList>
    </citation>
    <scope>NUCLEOTIDE SEQUENCE [LARGE SCALE GENOMIC DNA]</scope>
    <source>
        <strain evidence="4 5">SG-8</strain>
    </source>
</reference>